<feature type="region of interest" description="Disordered" evidence="8">
    <location>
        <begin position="52"/>
        <end position="99"/>
    </location>
</feature>
<evidence type="ECO:0000256" key="4">
    <source>
        <dbReference type="ARBA" id="ARBA00023015"/>
    </source>
</evidence>
<feature type="region of interest" description="Disordered" evidence="8">
    <location>
        <begin position="392"/>
        <end position="556"/>
    </location>
</feature>
<keyword evidence="5" id="KW-0010">Activator</keyword>
<dbReference type="GO" id="GO:0030435">
    <property type="term" value="P:sporulation resulting in formation of a cellular spore"/>
    <property type="evidence" value="ECO:0007669"/>
    <property type="project" value="UniProtKB-KW"/>
</dbReference>
<keyword evidence="4" id="KW-0805">Transcription regulation</keyword>
<keyword evidence="10" id="KW-1185">Reference proteome</keyword>
<dbReference type="GO" id="GO:0048315">
    <property type="term" value="P:conidium formation"/>
    <property type="evidence" value="ECO:0007669"/>
    <property type="project" value="UniProtKB-KW"/>
</dbReference>
<reference evidence="9 10" key="1">
    <citation type="journal article" date="2016" name="BMC Genomics">
        <title>Comparative genomic and transcriptomic analyses of the Fuzhuan brick tea-fermentation fungus Aspergillus cristatus.</title>
        <authorList>
            <person name="Ge Y."/>
            <person name="Wang Y."/>
            <person name="Liu Y."/>
            <person name="Tan Y."/>
            <person name="Ren X."/>
            <person name="Zhang X."/>
            <person name="Hyde K.D."/>
            <person name="Liu Y."/>
            <person name="Liu Z."/>
        </authorList>
    </citation>
    <scope>NUCLEOTIDE SEQUENCE [LARGE SCALE GENOMIC DNA]</scope>
    <source>
        <strain evidence="9 10">GZAAS20.1005</strain>
    </source>
</reference>
<feature type="compositionally biased region" description="Polar residues" evidence="8">
    <location>
        <begin position="55"/>
        <end position="99"/>
    </location>
</feature>
<evidence type="ECO:0000256" key="2">
    <source>
        <dbReference type="ARBA" id="ARBA00015342"/>
    </source>
</evidence>
<feature type="compositionally biased region" description="Polar residues" evidence="8">
    <location>
        <begin position="178"/>
        <end position="190"/>
    </location>
</feature>
<name>A0A1E3BPA1_ASPCR</name>
<dbReference type="VEuPathDB" id="FungiDB:SI65_00383"/>
<keyword evidence="3" id="KW-0749">Sporulation</keyword>
<feature type="region of interest" description="Disordered" evidence="8">
    <location>
        <begin position="236"/>
        <end position="319"/>
    </location>
</feature>
<dbReference type="AlphaFoldDB" id="A0A1E3BPA1"/>
<evidence type="ECO:0000256" key="5">
    <source>
        <dbReference type="ARBA" id="ARBA00023159"/>
    </source>
</evidence>
<comment type="caution">
    <text evidence="9">The sequence shown here is derived from an EMBL/GenBank/DDBJ whole genome shotgun (WGS) entry which is preliminary data.</text>
</comment>
<feature type="region of interest" description="Disordered" evidence="8">
    <location>
        <begin position="119"/>
        <end position="198"/>
    </location>
</feature>
<feature type="compositionally biased region" description="Low complexity" evidence="8">
    <location>
        <begin position="307"/>
        <end position="319"/>
    </location>
</feature>
<feature type="compositionally biased region" description="Low complexity" evidence="8">
    <location>
        <begin position="512"/>
        <end position="523"/>
    </location>
</feature>
<dbReference type="PANTHER" id="PTHR22934">
    <property type="entry name" value="PROTEIN ESC1/WETA-RELATED"/>
    <property type="match status" value="1"/>
</dbReference>
<organism evidence="9 10">
    <name type="scientific">Aspergillus cristatus</name>
    <name type="common">Chinese Fuzhuan brick tea-fermentation fungus</name>
    <name type="synonym">Eurotium cristatum</name>
    <dbReference type="NCBI Taxonomy" id="573508"/>
    <lineage>
        <taxon>Eukaryota</taxon>
        <taxon>Fungi</taxon>
        <taxon>Dikarya</taxon>
        <taxon>Ascomycota</taxon>
        <taxon>Pezizomycotina</taxon>
        <taxon>Eurotiomycetes</taxon>
        <taxon>Eurotiomycetidae</taxon>
        <taxon>Eurotiales</taxon>
        <taxon>Aspergillaceae</taxon>
        <taxon>Aspergillus</taxon>
        <taxon>Aspergillus subgen. Aspergillus</taxon>
    </lineage>
</organism>
<evidence type="ECO:0000256" key="1">
    <source>
        <dbReference type="ARBA" id="ARBA00008881"/>
    </source>
</evidence>
<proteinExistence type="inferred from homology"/>
<feature type="compositionally biased region" description="Low complexity" evidence="8">
    <location>
        <begin position="467"/>
        <end position="483"/>
    </location>
</feature>
<protein>
    <recommendedName>
        <fullName evidence="2">Developmental regulatory protein wetA</fullName>
    </recommendedName>
</protein>
<dbReference type="STRING" id="573508.A0A1E3BPA1"/>
<evidence type="ECO:0000256" key="6">
    <source>
        <dbReference type="ARBA" id="ARBA00023163"/>
    </source>
</evidence>
<feature type="compositionally biased region" description="Low complexity" evidence="8">
    <location>
        <begin position="267"/>
        <end position="279"/>
    </location>
</feature>
<evidence type="ECO:0000256" key="8">
    <source>
        <dbReference type="SAM" id="MobiDB-lite"/>
    </source>
</evidence>
<evidence type="ECO:0000256" key="3">
    <source>
        <dbReference type="ARBA" id="ARBA00022969"/>
    </source>
</evidence>
<dbReference type="InterPro" id="IPR040112">
    <property type="entry name" value="WetA"/>
</dbReference>
<feature type="compositionally biased region" description="Polar residues" evidence="8">
    <location>
        <begin position="406"/>
        <end position="466"/>
    </location>
</feature>
<dbReference type="OrthoDB" id="2575228at2759"/>
<gene>
    <name evidence="9" type="ORF">SI65_00383</name>
</gene>
<comment type="similarity">
    <text evidence="1">Belongs to the wetA family.</text>
</comment>
<evidence type="ECO:0000313" key="10">
    <source>
        <dbReference type="Proteomes" id="UP000094569"/>
    </source>
</evidence>
<sequence length="581" mass="62715">MFAQQFDHSFNDIFNQYVDVESSSADGNKDVSFPSGDFDQLFPLDSLSSDCGALSSPTISPSNKRRQSPQPWSTPTQDLWSLPQETGAASSSSVDQGTFSFHDTVQPSAVSSLSLNLDAQSSSSSSRPAAAHGLSSTSLSTPPETPRRKVCTGSGITTPKSIRHHQDTGDRRRLLRKQSFSPSLTRSSRAQKARMAYSDASAPRFHNFSLHSADDRLPLSPPPTDLLAQHENLSADNTTHLNGSSDRFSGDSAEMPQQYDSSIFNQSPAISMPSPSASALARQQQKYMSQPNSTMTSSPPSADEIFSSPHSSGSQSLSSWYSDSLAPSAFSFTPDLNHDAQQWWSPMASRIAQQHQSSYQPMLEAPTSQRPIANHDQHNDMLQGGLMIQFDPSFDMSAPAEPSFPPSTMSSSEPAATQESQTYHPVSNTPQKYINPSFAASTPQIQHHTRSPSLSPKNNGASTSPKGGSTTATATPRTGTAMRTPHRRSYERKMSAPSNIPKPVKTTSPRGSNKSVSVSFVNFTPSDSKKILTGVAPSGSSKTKARREQEARDRRRKLSEAALKAVRNAGGDIDALEAVLC</sequence>
<feature type="compositionally biased region" description="Polar residues" evidence="8">
    <location>
        <begin position="281"/>
        <end position="300"/>
    </location>
</feature>
<dbReference type="EMBL" id="JXNT01000001">
    <property type="protein sequence ID" value="ODM22794.1"/>
    <property type="molecule type" value="Genomic_DNA"/>
</dbReference>
<dbReference type="PANTHER" id="PTHR22934:SF25">
    <property type="entry name" value="DEVELOPMENTAL REGULATORY PROTEIN WETA"/>
    <property type="match status" value="1"/>
</dbReference>
<accession>A0A1E3BPA1</accession>
<evidence type="ECO:0000256" key="7">
    <source>
        <dbReference type="ARBA" id="ARBA00023321"/>
    </source>
</evidence>
<feature type="compositionally biased region" description="Polar residues" evidence="8">
    <location>
        <begin position="236"/>
        <end position="247"/>
    </location>
</feature>
<dbReference type="Proteomes" id="UP000094569">
    <property type="component" value="Unassembled WGS sequence"/>
</dbReference>
<keyword evidence="7" id="KW-0183">Conidiation</keyword>
<keyword evidence="6" id="KW-0804">Transcription</keyword>
<evidence type="ECO:0000313" key="9">
    <source>
        <dbReference type="EMBL" id="ODM22794.1"/>
    </source>
</evidence>